<evidence type="ECO:0000313" key="3">
    <source>
        <dbReference type="Proteomes" id="UP000002316"/>
    </source>
</evidence>
<name>C9ZPF8_TRYB9</name>
<evidence type="ECO:0000313" key="2">
    <source>
        <dbReference type="EMBL" id="CBH11286.1"/>
    </source>
</evidence>
<dbReference type="RefSeq" id="XP_011773573.1">
    <property type="nucleotide sequence ID" value="XM_011775271.1"/>
</dbReference>
<feature type="transmembrane region" description="Helical" evidence="1">
    <location>
        <begin position="73"/>
        <end position="93"/>
    </location>
</feature>
<gene>
    <name evidence="2" type="ORF">TbgDal_V4250</name>
</gene>
<dbReference type="AlphaFoldDB" id="C9ZPF8"/>
<accession>C9ZPF8</accession>
<keyword evidence="1" id="KW-1133">Transmembrane helix</keyword>
<evidence type="ECO:0000256" key="1">
    <source>
        <dbReference type="SAM" id="Phobius"/>
    </source>
</evidence>
<sequence length="139" mass="15836">MANVADGTDGEVISGRGWKWFDRKGGTSEEKSRSFQRKSCHEDHTPLAKVHTKPVSLFRILLFLPFSRYIKKVSFLLVCFCAMFLCVSLSLPFSDTDLPTAPFSSSLLHMRTLVRVFAHRDRHKGSGTHWSFVTWLLST</sequence>
<proteinExistence type="predicted"/>
<keyword evidence="1" id="KW-0812">Transmembrane</keyword>
<protein>
    <submittedName>
        <fullName evidence="2">Uncharacterized protein</fullName>
    </submittedName>
</protein>
<dbReference type="EMBL" id="FN554968">
    <property type="protein sequence ID" value="CBH11286.1"/>
    <property type="molecule type" value="Genomic_DNA"/>
</dbReference>
<dbReference type="GeneID" id="23861431"/>
<dbReference type="KEGG" id="tbg:TbgDal_V4250"/>
<dbReference type="Proteomes" id="UP000002316">
    <property type="component" value="Chromosome 5"/>
</dbReference>
<reference evidence="3" key="1">
    <citation type="journal article" date="2010" name="PLoS Negl. Trop. Dis.">
        <title>The genome sequence of Trypanosoma brucei gambiense, causative agent of chronic human african trypanosomiasis.</title>
        <authorList>
            <person name="Jackson A.P."/>
            <person name="Sanders M."/>
            <person name="Berry A."/>
            <person name="McQuillan J."/>
            <person name="Aslett M.A."/>
            <person name="Quail M.A."/>
            <person name="Chukualim B."/>
            <person name="Capewell P."/>
            <person name="MacLeod A."/>
            <person name="Melville S.E."/>
            <person name="Gibson W."/>
            <person name="Barry J.D."/>
            <person name="Berriman M."/>
            <person name="Hertz-Fowler C."/>
        </authorList>
    </citation>
    <scope>NUCLEOTIDE SEQUENCE [LARGE SCALE GENOMIC DNA]</scope>
    <source>
        <strain evidence="3">MHOM/CI/86/DAL972</strain>
    </source>
</reference>
<organism evidence="2 3">
    <name type="scientific">Trypanosoma brucei gambiense (strain MHOM/CI/86/DAL972)</name>
    <dbReference type="NCBI Taxonomy" id="679716"/>
    <lineage>
        <taxon>Eukaryota</taxon>
        <taxon>Discoba</taxon>
        <taxon>Euglenozoa</taxon>
        <taxon>Kinetoplastea</taxon>
        <taxon>Metakinetoplastina</taxon>
        <taxon>Trypanosomatida</taxon>
        <taxon>Trypanosomatidae</taxon>
        <taxon>Trypanosoma</taxon>
    </lineage>
</organism>
<keyword evidence="1" id="KW-0472">Membrane</keyword>